<feature type="transmembrane region" description="Helical" evidence="8">
    <location>
        <begin position="39"/>
        <end position="61"/>
    </location>
</feature>
<evidence type="ECO:0000313" key="10">
    <source>
        <dbReference type="Proteomes" id="UP000240493"/>
    </source>
</evidence>
<feature type="transmembrane region" description="Helical" evidence="8">
    <location>
        <begin position="321"/>
        <end position="339"/>
    </location>
</feature>
<evidence type="ECO:0008006" key="11">
    <source>
        <dbReference type="Google" id="ProtNLM"/>
    </source>
</evidence>
<gene>
    <name evidence="9" type="ORF">M441DRAFT_82191</name>
</gene>
<dbReference type="GO" id="GO:0005886">
    <property type="term" value="C:plasma membrane"/>
    <property type="evidence" value="ECO:0007669"/>
    <property type="project" value="TreeGrafter"/>
</dbReference>
<evidence type="ECO:0000313" key="9">
    <source>
        <dbReference type="EMBL" id="PTB37952.1"/>
    </source>
</evidence>
<organism evidence="9 10">
    <name type="scientific">Trichoderma asperellum (strain ATCC 204424 / CBS 433.97 / NBRC 101777)</name>
    <dbReference type="NCBI Taxonomy" id="1042311"/>
    <lineage>
        <taxon>Eukaryota</taxon>
        <taxon>Fungi</taxon>
        <taxon>Dikarya</taxon>
        <taxon>Ascomycota</taxon>
        <taxon>Pezizomycotina</taxon>
        <taxon>Sordariomycetes</taxon>
        <taxon>Hypocreomycetidae</taxon>
        <taxon>Hypocreales</taxon>
        <taxon>Hypocreaceae</taxon>
        <taxon>Trichoderma</taxon>
    </lineage>
</organism>
<feature type="transmembrane region" description="Helical" evidence="8">
    <location>
        <begin position="281"/>
        <end position="301"/>
    </location>
</feature>
<name>A0A2T3YZE8_TRIA4</name>
<keyword evidence="4 8" id="KW-1133">Transmembrane helix</keyword>
<feature type="transmembrane region" description="Helical" evidence="8">
    <location>
        <begin position="173"/>
        <end position="193"/>
    </location>
</feature>
<comment type="subcellular location">
    <subcellularLocation>
        <location evidence="1">Membrane</location>
        <topology evidence="1">Multi-pass membrane protein</topology>
    </subcellularLocation>
</comment>
<evidence type="ECO:0000256" key="5">
    <source>
        <dbReference type="ARBA" id="ARBA00023136"/>
    </source>
</evidence>
<reference evidence="9 10" key="1">
    <citation type="submission" date="2016-07" db="EMBL/GenBank/DDBJ databases">
        <title>Multiple horizontal gene transfer events from other fungi enriched the ability of initially mycotrophic Trichoderma (Ascomycota) to feed on dead plant biomass.</title>
        <authorList>
            <consortium name="DOE Joint Genome Institute"/>
            <person name="Aerts A."/>
            <person name="Atanasova L."/>
            <person name="Chenthamara K."/>
            <person name="Zhang J."/>
            <person name="Grujic M."/>
            <person name="Henrissat B."/>
            <person name="Kuo A."/>
            <person name="Salamov A."/>
            <person name="Lipzen A."/>
            <person name="Labutti K."/>
            <person name="Barry K."/>
            <person name="Miao Y."/>
            <person name="Rahimi M.J."/>
            <person name="Shen Q."/>
            <person name="Grigoriev I.V."/>
            <person name="Kubicek C.P."/>
            <person name="Druzhinina I.S."/>
        </authorList>
    </citation>
    <scope>NUCLEOTIDE SEQUENCE [LARGE SCALE GENOMIC DNA]</scope>
    <source>
        <strain evidence="9 10">CBS 433.97</strain>
    </source>
</reference>
<dbReference type="Gene3D" id="1.20.1250.20">
    <property type="entry name" value="MFS general substrate transporter like domains"/>
    <property type="match status" value="1"/>
</dbReference>
<keyword evidence="5 8" id="KW-0472">Membrane</keyword>
<keyword evidence="3 8" id="KW-0812">Transmembrane</keyword>
<feature type="transmembrane region" description="Helical" evidence="8">
    <location>
        <begin position="73"/>
        <end position="92"/>
    </location>
</feature>
<feature type="transmembrane region" description="Helical" evidence="8">
    <location>
        <begin position="488"/>
        <end position="506"/>
    </location>
</feature>
<evidence type="ECO:0000256" key="7">
    <source>
        <dbReference type="SAM" id="MobiDB-lite"/>
    </source>
</evidence>
<sequence>MDETCELGNMWAPDQLQPTSSHELAREQPKIVPTTNPTIILALSITGLMSAIEGTIITSALPTITNALGGGDSYIWVPSAYLLAQVAIHPFAGQASNIFGRRNFPTGSRCPLHARRRPQRDSAVEETIVTDIVPLRERGQYMAIMGIGAIVGATVGPFLGGLITDHASWRWCFYINVPIGAFAFDTLFVFLLVKYESDLSWSARFRRIDISSNAIFVAAIVSALIALTWGGTIYNWITYHIIVPLALGLVGVLLFAAFEWTPRICPEPSFPRGMVLNRTSAAALVLTFTHAIVAYWVYYFLPIYFQAVKGFSPLRSGINTLPNVAGGLVFAVLAGVLLSKFGRHQPIHLGGFANTTASFGLLSILDTNSSTAAWVRIQLLNTIGSGRLDGVLLPAVQAPLNEGYVATATGIWSFSRYFGCIWGVTIPSALFNNECRRLASRISNADIASNLSAGSAYQHATGAYLSSTEDTALHAEVVEVFIGSMRTVWLVVIAFAALGFLVTFVAKEIKLREELNNDFGVEDKEDAAISPRTDAEAVLSPS</sequence>
<dbReference type="InterPro" id="IPR011701">
    <property type="entry name" value="MFS"/>
</dbReference>
<feature type="transmembrane region" description="Helical" evidence="8">
    <location>
        <begin position="214"/>
        <end position="231"/>
    </location>
</feature>
<keyword evidence="10" id="KW-1185">Reference proteome</keyword>
<dbReference type="Pfam" id="PF07690">
    <property type="entry name" value="MFS_1"/>
    <property type="match status" value="1"/>
</dbReference>
<evidence type="ECO:0000256" key="3">
    <source>
        <dbReference type="ARBA" id="ARBA00022692"/>
    </source>
</evidence>
<dbReference type="SUPFAM" id="SSF103473">
    <property type="entry name" value="MFS general substrate transporter"/>
    <property type="match status" value="3"/>
</dbReference>
<dbReference type="PANTHER" id="PTHR23501">
    <property type="entry name" value="MAJOR FACILITATOR SUPERFAMILY"/>
    <property type="match status" value="1"/>
</dbReference>
<feature type="transmembrane region" description="Helical" evidence="8">
    <location>
        <begin position="141"/>
        <end position="161"/>
    </location>
</feature>
<evidence type="ECO:0000256" key="4">
    <source>
        <dbReference type="ARBA" id="ARBA00022989"/>
    </source>
</evidence>
<evidence type="ECO:0000256" key="6">
    <source>
        <dbReference type="ARBA" id="ARBA00023180"/>
    </source>
</evidence>
<evidence type="ECO:0000256" key="2">
    <source>
        <dbReference type="ARBA" id="ARBA00022448"/>
    </source>
</evidence>
<accession>A0A2T3YZE8</accession>
<evidence type="ECO:0000256" key="8">
    <source>
        <dbReference type="SAM" id="Phobius"/>
    </source>
</evidence>
<keyword evidence="2" id="KW-0813">Transport</keyword>
<dbReference type="Proteomes" id="UP000240493">
    <property type="component" value="Unassembled WGS sequence"/>
</dbReference>
<feature type="region of interest" description="Disordered" evidence="7">
    <location>
        <begin position="1"/>
        <end position="29"/>
    </location>
</feature>
<dbReference type="GO" id="GO:0022857">
    <property type="term" value="F:transmembrane transporter activity"/>
    <property type="evidence" value="ECO:0007669"/>
    <property type="project" value="InterPro"/>
</dbReference>
<feature type="transmembrane region" description="Helical" evidence="8">
    <location>
        <begin position="237"/>
        <end position="260"/>
    </location>
</feature>
<dbReference type="AlphaFoldDB" id="A0A2T3YZE8"/>
<evidence type="ECO:0000256" key="1">
    <source>
        <dbReference type="ARBA" id="ARBA00004141"/>
    </source>
</evidence>
<protein>
    <recommendedName>
        <fullName evidence="11">Major facilitator superfamily (MFS) profile domain-containing protein</fullName>
    </recommendedName>
</protein>
<dbReference type="InterPro" id="IPR036259">
    <property type="entry name" value="MFS_trans_sf"/>
</dbReference>
<dbReference type="Gene3D" id="1.20.1720.10">
    <property type="entry name" value="Multidrug resistance protein D"/>
    <property type="match status" value="2"/>
</dbReference>
<dbReference type="OrthoDB" id="10021397at2759"/>
<keyword evidence="6" id="KW-0325">Glycoprotein</keyword>
<dbReference type="PANTHER" id="PTHR23501:SF187">
    <property type="entry name" value="MAJOR FACILITATOR SUPERFAMILY (MFS) PROFILE DOMAIN-CONTAINING PROTEIN"/>
    <property type="match status" value="1"/>
</dbReference>
<proteinExistence type="predicted"/>
<dbReference type="EMBL" id="KZ679266">
    <property type="protein sequence ID" value="PTB37952.1"/>
    <property type="molecule type" value="Genomic_DNA"/>
</dbReference>